<dbReference type="Pfam" id="PF01565">
    <property type="entry name" value="FAD_binding_4"/>
    <property type="match status" value="1"/>
</dbReference>
<reference evidence="6" key="1">
    <citation type="submission" date="2021-08" db="EMBL/GenBank/DDBJ databases">
        <title>Chromosome-Level Trichoderma cornu-damae using Hi-C Data.</title>
        <authorList>
            <person name="Kim C.S."/>
        </authorList>
    </citation>
    <scope>NUCLEOTIDE SEQUENCE</scope>
    <source>
        <strain evidence="6">KA19-0412C</strain>
    </source>
</reference>
<dbReference type="GO" id="GO:0016491">
    <property type="term" value="F:oxidoreductase activity"/>
    <property type="evidence" value="ECO:0007669"/>
    <property type="project" value="UniProtKB-KW"/>
</dbReference>
<dbReference type="InterPro" id="IPR016166">
    <property type="entry name" value="FAD-bd_PCMH"/>
</dbReference>
<dbReference type="OrthoDB" id="2151789at2759"/>
<keyword evidence="3" id="KW-0274">FAD</keyword>
<dbReference type="InterPro" id="IPR016169">
    <property type="entry name" value="FAD-bd_PCMH_sub2"/>
</dbReference>
<protein>
    <submittedName>
        <fullName evidence="6">Fad binding domain-containing</fullName>
    </submittedName>
</protein>
<keyword evidence="2" id="KW-0285">Flavoprotein</keyword>
<dbReference type="AlphaFoldDB" id="A0A9P8QIX1"/>
<proteinExistence type="inferred from homology"/>
<gene>
    <name evidence="6" type="ORF">Trco_007196</name>
</gene>
<dbReference type="SUPFAM" id="SSF56176">
    <property type="entry name" value="FAD-binding/transporter-associated domain-like"/>
    <property type="match status" value="1"/>
</dbReference>
<dbReference type="EMBL" id="JAIWOZ010000006">
    <property type="protein sequence ID" value="KAH6603750.1"/>
    <property type="molecule type" value="Genomic_DNA"/>
</dbReference>
<dbReference type="Proteomes" id="UP000827724">
    <property type="component" value="Unassembled WGS sequence"/>
</dbReference>
<dbReference type="InterPro" id="IPR036318">
    <property type="entry name" value="FAD-bd_PCMH-like_sf"/>
</dbReference>
<dbReference type="GO" id="GO:0071949">
    <property type="term" value="F:FAD binding"/>
    <property type="evidence" value="ECO:0007669"/>
    <property type="project" value="InterPro"/>
</dbReference>
<evidence type="ECO:0000256" key="3">
    <source>
        <dbReference type="ARBA" id="ARBA00022827"/>
    </source>
</evidence>
<evidence type="ECO:0000259" key="5">
    <source>
        <dbReference type="PROSITE" id="PS51387"/>
    </source>
</evidence>
<dbReference type="PANTHER" id="PTHR42973:SF54">
    <property type="entry name" value="FAD-BINDING PCMH-TYPE DOMAIN-CONTAINING PROTEIN"/>
    <property type="match status" value="1"/>
</dbReference>
<feature type="domain" description="FAD-binding PCMH-type" evidence="5">
    <location>
        <begin position="41"/>
        <end position="213"/>
    </location>
</feature>
<dbReference type="Gene3D" id="3.30.465.10">
    <property type="match status" value="1"/>
</dbReference>
<evidence type="ECO:0000313" key="6">
    <source>
        <dbReference type="EMBL" id="KAH6603750.1"/>
    </source>
</evidence>
<organism evidence="6 7">
    <name type="scientific">Trichoderma cornu-damae</name>
    <dbReference type="NCBI Taxonomy" id="654480"/>
    <lineage>
        <taxon>Eukaryota</taxon>
        <taxon>Fungi</taxon>
        <taxon>Dikarya</taxon>
        <taxon>Ascomycota</taxon>
        <taxon>Pezizomycotina</taxon>
        <taxon>Sordariomycetes</taxon>
        <taxon>Hypocreomycetidae</taxon>
        <taxon>Hypocreales</taxon>
        <taxon>Hypocreaceae</taxon>
        <taxon>Trichoderma</taxon>
    </lineage>
</organism>
<keyword evidence="7" id="KW-1185">Reference proteome</keyword>
<dbReference type="PANTHER" id="PTHR42973">
    <property type="entry name" value="BINDING OXIDOREDUCTASE, PUTATIVE (AFU_ORTHOLOGUE AFUA_1G17690)-RELATED"/>
    <property type="match status" value="1"/>
</dbReference>
<evidence type="ECO:0000256" key="2">
    <source>
        <dbReference type="ARBA" id="ARBA00022630"/>
    </source>
</evidence>
<keyword evidence="4" id="KW-0560">Oxidoreductase</keyword>
<evidence type="ECO:0000256" key="4">
    <source>
        <dbReference type="ARBA" id="ARBA00023002"/>
    </source>
</evidence>
<comment type="similarity">
    <text evidence="1">Belongs to the oxygen-dependent FAD-linked oxidoreductase family.</text>
</comment>
<evidence type="ECO:0000313" key="7">
    <source>
        <dbReference type="Proteomes" id="UP000827724"/>
    </source>
</evidence>
<dbReference type="InterPro" id="IPR050416">
    <property type="entry name" value="FAD-linked_Oxidoreductase"/>
</dbReference>
<comment type="caution">
    <text evidence="6">The sequence shown here is derived from an EMBL/GenBank/DDBJ whole genome shotgun (WGS) entry which is preliminary data.</text>
</comment>
<dbReference type="PROSITE" id="PS51387">
    <property type="entry name" value="FAD_PCMH"/>
    <property type="match status" value="1"/>
</dbReference>
<name>A0A9P8QIX1_9HYPO</name>
<dbReference type="InterPro" id="IPR006094">
    <property type="entry name" value="Oxid_FAD_bind_N"/>
</dbReference>
<evidence type="ECO:0000256" key="1">
    <source>
        <dbReference type="ARBA" id="ARBA00005466"/>
    </source>
</evidence>
<sequence>MATKEAAQACHWFTKLVPGYVDYPNSTQYAIDNLYWSQQQRVVHPHCFVRPSNATEVSAIMKVLVRFNVTFNVKSGGFSTFAGASNIEGGVTVDLSRMNKTKEILDGSTMSAGPAARYYNIYRYYDDHKNAGMGPKAGDLTVAGYVLGCGFTFFPQNSGFACDNVNNYEVVTANGDIIRANRVVNTELFSALRGGGASSFGIVTRFDIVRFWQKKTWWNHLQFPASMNPEVMEVYGNLSLKGHGFDLFGHSFVTSTYSEDLQDFVTDIHMIYTDYDFEHYRMPGIAEPFQRLRGALKNVTEVNGAANFSSMFNEPPGKRHSAWSTSVAVDKPEFLSEILSKWQILDRKLEAIANPSEFRSILEFQPVSKRMLHNMRRHKHNAWGITTGSGPMMFVLLSLTWMDPTIDHIIDVESRRFIDDIDDTAKQIDQYRGFIHMNYAHPSQDVFGRFNPKSIERLRHVAKMYDPDGALDRLWRGYFKLKRVDV</sequence>
<accession>A0A9P8QIX1</accession>